<evidence type="ECO:0000259" key="1">
    <source>
        <dbReference type="Pfam" id="PF00535"/>
    </source>
</evidence>
<dbReference type="EMBL" id="PQVW01000009">
    <property type="protein sequence ID" value="POZ22286.1"/>
    <property type="molecule type" value="Genomic_DNA"/>
</dbReference>
<evidence type="ECO:0000313" key="2">
    <source>
        <dbReference type="EMBL" id="POZ22286.1"/>
    </source>
</evidence>
<proteinExistence type="predicted"/>
<evidence type="ECO:0000313" key="3">
    <source>
        <dbReference type="Proteomes" id="UP000237025"/>
    </source>
</evidence>
<feature type="domain" description="Glycosyltransferase 2-like" evidence="1">
    <location>
        <begin position="619"/>
        <end position="796"/>
    </location>
</feature>
<dbReference type="Pfam" id="PF00535">
    <property type="entry name" value="Glycos_transf_2"/>
    <property type="match status" value="1"/>
</dbReference>
<dbReference type="InterPro" id="IPR029044">
    <property type="entry name" value="Nucleotide-diphossugar_trans"/>
</dbReference>
<accession>A0ABX5A0G1</accession>
<dbReference type="SUPFAM" id="SSF53448">
    <property type="entry name" value="Nucleotide-diphospho-sugar transferases"/>
    <property type="match status" value="2"/>
</dbReference>
<protein>
    <recommendedName>
        <fullName evidence="1">Glycosyltransferase 2-like domain-containing protein</fullName>
    </recommendedName>
</protein>
<sequence length="1231" mass="138740">MQSYLLSVDKFDAYTPYTVEILDLVDFWLAQDIHIDLCTQSAGRAMNGKLDELKKTGRFRVISEEQGDIAPAYDLIFIWRGFVSQKLMTALHEQRLSGPIVFRHFSDYNDLYIPYGVQLENDLASLTLGLSTLTCEQLKLTGIAEDQLALMPWLVPQRFIDYQAQARSTELKQILYVAPEMSAEIYELQQKAADIGVTLHWLDEKQQLNLVEPEWLSQYDVIIANESLVAKSLALGIPVFLAVNGYVDDYIDADNIASHEHNHFSGMMLRNSPDSKEWLSLLQNGYQAAARWTRDNRVQWSKTWGIKEVLARIFTSSFPVKKTVLDQKSCDALTLHRKALLAHQSLKYSMSRWLEDRKISDARRDALLSIAVDAPGADSIGVVVISRNGDAEACQRTLASVSMQSLPAESVDVIAEQNFASGDRPLIGVGKGWAESLNALLNQRKADALLVVPAGFTLTDDALLHFAAFRVKNQKALAVYCDEMLESAHEEPLLTLRPGTNIDLLRATPYPGQTWLINREAALQVGGVDSRFQEMALIDLIWRFVEAGGSAAFDRVAEVLVSADSLPKVWQTSAKVLAEHRLVVIEHLERLGITASLEEGADIPRPRIRYHWDVKPLVSIIIPTRDHVALLRRCIESLMEKTQYSQYELLIVDNQSVEADACDFLGQLERLGIDQVRVLRHDAPFNFAQMNNLAAQYARGEILLFLNNDCEIIDGNWLEAMVEHALRPEIALVGARLEYADGRVQHGGYLTGIQQGVGVAFEGVEGDSSGFEHFLKTPHNLNAVSASCMMVRKDVFFSLNGFTEEVFPLYFADVDLSLRAQAQGYLNIWTPYARVKHMGGATRLLSQKFHVQERPLVEDYSALYQEWRQALLADPSYHPLMQKAGTPFTLSENTARFHEPLPGRPLPVILAHHINWQGNGHHRVLQPFKAMERHTLLEGGLVNAIPGLMEVAQLQPDVVLLELPTGSRFPDVMQQMRNISGAKIVVEYDDYLLNLPMKNGNNSKFPQHMAKSLRKIMDSADWVVVSTAPLAEAYSRFHSDIRIAQNRLAPDQWGHLRSLSGTGKKVRVGWAGGSSHAGDLEILLPLIKELEHEVEWVFMGMKPKNVRCEFHPGVPFEMYPEKLASLNLDLALVPLEINHFNECKSNLRLLEIGTCGVPIIATDIEPYRCDLPVTLVENRFKNWMSAIRAHISDAQYLASQGDKLREAIHRDWYLRNNGLDDWRKAWLMDRK</sequence>
<comment type="caution">
    <text evidence="2">The sequence shown here is derived from an EMBL/GenBank/DDBJ whole genome shotgun (WGS) entry which is preliminary data.</text>
</comment>
<dbReference type="PANTHER" id="PTHR43179:SF7">
    <property type="entry name" value="RHAMNOSYLTRANSFERASE WBBL"/>
    <property type="match status" value="1"/>
</dbReference>
<reference evidence="2 3" key="1">
    <citation type="submission" date="2018-02" db="EMBL/GenBank/DDBJ databases">
        <title>Lelliotia aquatilis sp. nov., isolated from drinking water.</title>
        <authorList>
            <person name="Kaempfer P."/>
            <person name="Glaeser S."/>
            <person name="Exner M."/>
            <person name="Doijad S."/>
            <person name="Chakraborty T."/>
        </authorList>
    </citation>
    <scope>NUCLEOTIDE SEQUENCE [LARGE SCALE GENOMIC DNA]</scope>
    <source>
        <strain evidence="2 3">6331-17</strain>
    </source>
</reference>
<dbReference type="SUPFAM" id="SSF53756">
    <property type="entry name" value="UDP-Glycosyltransferase/glycogen phosphorylase"/>
    <property type="match status" value="1"/>
</dbReference>
<keyword evidence="3" id="KW-1185">Reference proteome</keyword>
<dbReference type="CDD" id="cd04186">
    <property type="entry name" value="GT_2_like_c"/>
    <property type="match status" value="1"/>
</dbReference>
<dbReference type="RefSeq" id="WP_103949682.1">
    <property type="nucleotide sequence ID" value="NZ_PQVT01000009.1"/>
</dbReference>
<name>A0ABX5A0G1_9ENTR</name>
<gene>
    <name evidence="2" type="ORF">C3712_13715</name>
</gene>
<dbReference type="Gene3D" id="3.90.550.10">
    <property type="entry name" value="Spore Coat Polysaccharide Biosynthesis Protein SpsA, Chain A"/>
    <property type="match status" value="2"/>
</dbReference>
<dbReference type="Gene3D" id="3.40.50.2000">
    <property type="entry name" value="Glycogen Phosphorylase B"/>
    <property type="match status" value="1"/>
</dbReference>
<dbReference type="Proteomes" id="UP000237025">
    <property type="component" value="Unassembled WGS sequence"/>
</dbReference>
<dbReference type="PANTHER" id="PTHR43179">
    <property type="entry name" value="RHAMNOSYLTRANSFERASE WBBL"/>
    <property type="match status" value="1"/>
</dbReference>
<dbReference type="InterPro" id="IPR001173">
    <property type="entry name" value="Glyco_trans_2-like"/>
</dbReference>
<organism evidence="2 3">
    <name type="scientific">Lelliottia aquatilis</name>
    <dbReference type="NCBI Taxonomy" id="2080838"/>
    <lineage>
        <taxon>Bacteria</taxon>
        <taxon>Pseudomonadati</taxon>
        <taxon>Pseudomonadota</taxon>
        <taxon>Gammaproteobacteria</taxon>
        <taxon>Enterobacterales</taxon>
        <taxon>Enterobacteriaceae</taxon>
        <taxon>Lelliottia</taxon>
    </lineage>
</organism>